<dbReference type="GeneID" id="32307361"/>
<dbReference type="PANTHER" id="PTHR36449:SF1">
    <property type="entry name" value="ACETYLTRANSFERASE"/>
    <property type="match status" value="1"/>
</dbReference>
<dbReference type="SUPFAM" id="SSF55729">
    <property type="entry name" value="Acyl-CoA N-acyltransferases (Nat)"/>
    <property type="match status" value="1"/>
</dbReference>
<evidence type="ECO:0000256" key="1">
    <source>
        <dbReference type="ARBA" id="ARBA00022491"/>
    </source>
</evidence>
<protein>
    <recommendedName>
        <fullName evidence="6">N-acetyltransferase domain-containing protein</fullName>
    </recommendedName>
</protein>
<dbReference type="InterPro" id="IPR000182">
    <property type="entry name" value="GNAT_dom"/>
</dbReference>
<sequence length="174" mass="19799">MKLTIEILKKDHEKKTFNCGNELLDTYLHKQSGQDARKNLSVCYVLTDKDIDEKKVLGYYTLSNNSVPWDDWPEELAKKIPKSYAIPTVLLGRLAVDLNEQGKDFGEILLYSALKKCFESSKQIGIAGVIVDPIDAKAVTFYERYGFVMMPDVNKMFITIDTLEDLFSQKSSKS</sequence>
<evidence type="ECO:0000256" key="5">
    <source>
        <dbReference type="ARBA" id="ARBA00049880"/>
    </source>
</evidence>
<keyword evidence="2" id="KW-1277">Toxin-antitoxin system</keyword>
<name>A0AAC9CYT5_9FLAO</name>
<keyword evidence="3" id="KW-0808">Transferase</keyword>
<accession>A0AAC9CYT5</accession>
<comment type="catalytic activity">
    <reaction evidence="5">
        <text>glycyl-tRNA(Gly) + acetyl-CoA = N-acetylglycyl-tRNA(Gly) + CoA + H(+)</text>
        <dbReference type="Rhea" id="RHEA:81867"/>
        <dbReference type="Rhea" id="RHEA-COMP:9683"/>
        <dbReference type="Rhea" id="RHEA-COMP:19766"/>
        <dbReference type="ChEBI" id="CHEBI:15378"/>
        <dbReference type="ChEBI" id="CHEBI:57287"/>
        <dbReference type="ChEBI" id="CHEBI:57288"/>
        <dbReference type="ChEBI" id="CHEBI:78522"/>
        <dbReference type="ChEBI" id="CHEBI:232036"/>
    </reaction>
</comment>
<evidence type="ECO:0000259" key="6">
    <source>
        <dbReference type="Pfam" id="PF00583"/>
    </source>
</evidence>
<dbReference type="InterPro" id="IPR016181">
    <property type="entry name" value="Acyl_CoA_acyltransferase"/>
</dbReference>
<dbReference type="AlphaFoldDB" id="A0AAC9CYT5"/>
<feature type="domain" description="N-acetyltransferase" evidence="6">
    <location>
        <begin position="36"/>
        <end position="147"/>
    </location>
</feature>
<reference evidence="7 8" key="1">
    <citation type="submission" date="2016-08" db="EMBL/GenBank/DDBJ databases">
        <title>Complete genome sequence of Flavobacterium johnsoniae strain GSE09, a volatile-producing biocontrol agent isolated from cucumber (Cucumis sativus).</title>
        <authorList>
            <person name="Jeong J.-J."/>
            <person name="Oh J.Y."/>
            <person name="Jim Y.J."/>
            <person name="Sang M.K."/>
            <person name="Kim K.D."/>
        </authorList>
    </citation>
    <scope>NUCLEOTIDE SEQUENCE [LARGE SCALE GENOMIC DNA]</scope>
    <source>
        <strain evidence="7 8">GSE09</strain>
    </source>
</reference>
<dbReference type="RefSeq" id="WP_083219816.1">
    <property type="nucleotide sequence ID" value="NZ_CP016907.1"/>
</dbReference>
<evidence type="ECO:0000256" key="4">
    <source>
        <dbReference type="ARBA" id="ARBA00023315"/>
    </source>
</evidence>
<dbReference type="Gene3D" id="3.40.630.30">
    <property type="match status" value="1"/>
</dbReference>
<dbReference type="Proteomes" id="UP000093276">
    <property type="component" value="Chromosome"/>
</dbReference>
<dbReference type="GO" id="GO:0016747">
    <property type="term" value="F:acyltransferase activity, transferring groups other than amino-acyl groups"/>
    <property type="evidence" value="ECO:0007669"/>
    <property type="project" value="InterPro"/>
</dbReference>
<keyword evidence="4" id="KW-0012">Acyltransferase</keyword>
<evidence type="ECO:0000313" key="7">
    <source>
        <dbReference type="EMBL" id="AOC94604.1"/>
    </source>
</evidence>
<organism evidence="7 8">
    <name type="scientific">Flavobacterium anhuiense</name>
    <dbReference type="NCBI Taxonomy" id="459526"/>
    <lineage>
        <taxon>Bacteria</taxon>
        <taxon>Pseudomonadati</taxon>
        <taxon>Bacteroidota</taxon>
        <taxon>Flavobacteriia</taxon>
        <taxon>Flavobacteriales</taxon>
        <taxon>Flavobacteriaceae</taxon>
        <taxon>Flavobacterium</taxon>
    </lineage>
</organism>
<gene>
    <name evidence="7" type="ORF">BB050_01477</name>
</gene>
<evidence type="ECO:0000256" key="3">
    <source>
        <dbReference type="ARBA" id="ARBA00022679"/>
    </source>
</evidence>
<dbReference type="Pfam" id="PF00583">
    <property type="entry name" value="Acetyltransf_1"/>
    <property type="match status" value="1"/>
</dbReference>
<dbReference type="PANTHER" id="PTHR36449">
    <property type="entry name" value="ACETYLTRANSFERASE-RELATED"/>
    <property type="match status" value="1"/>
</dbReference>
<proteinExistence type="predicted"/>
<evidence type="ECO:0000256" key="2">
    <source>
        <dbReference type="ARBA" id="ARBA00022649"/>
    </source>
</evidence>
<keyword evidence="1" id="KW-0678">Repressor</keyword>
<dbReference type="EMBL" id="CP016907">
    <property type="protein sequence ID" value="AOC94604.1"/>
    <property type="molecule type" value="Genomic_DNA"/>
</dbReference>
<evidence type="ECO:0000313" key="8">
    <source>
        <dbReference type="Proteomes" id="UP000093276"/>
    </source>
</evidence>
<dbReference type="KEGG" id="fjg:BB050_01477"/>